<dbReference type="OrthoDB" id="9809084at2"/>
<keyword evidence="1 6" id="KW-0963">Cytoplasm</keyword>
<dbReference type="InterPro" id="IPR000878">
    <property type="entry name" value="4pyrrol_Mease"/>
</dbReference>
<dbReference type="SUPFAM" id="SSF53790">
    <property type="entry name" value="Tetrapyrrole methylase"/>
    <property type="match status" value="1"/>
</dbReference>
<dbReference type="GO" id="GO:0005737">
    <property type="term" value="C:cytoplasm"/>
    <property type="evidence" value="ECO:0007669"/>
    <property type="project" value="UniProtKB-SubCell"/>
</dbReference>
<evidence type="ECO:0000313" key="8">
    <source>
        <dbReference type="EMBL" id="GAD17776.1"/>
    </source>
</evidence>
<comment type="subcellular location">
    <subcellularLocation>
        <location evidence="6">Cytoplasm</location>
    </subcellularLocation>
</comment>
<name>T1CXS6_9HELI</name>
<dbReference type="InterPro" id="IPR035996">
    <property type="entry name" value="4pyrrol_Methylase_sf"/>
</dbReference>
<keyword evidence="9" id="KW-1185">Reference proteome</keyword>
<keyword evidence="5 6" id="KW-0949">S-adenosyl-L-methionine</keyword>
<comment type="similarity">
    <text evidence="6">Belongs to the methyltransferase superfamily. RsmI family.</text>
</comment>
<dbReference type="GO" id="GO:0070677">
    <property type="term" value="F:rRNA (cytosine-2'-O-)-methyltransferase activity"/>
    <property type="evidence" value="ECO:0007669"/>
    <property type="project" value="UniProtKB-UniRule"/>
</dbReference>
<dbReference type="InterPro" id="IPR014777">
    <property type="entry name" value="4pyrrole_Mease_sub1"/>
</dbReference>
<dbReference type="STRING" id="1325130.HFN_0591"/>
<organism evidence="8 9">
    <name type="scientific">Helicobacter fennelliae MRY12-0050</name>
    <dbReference type="NCBI Taxonomy" id="1325130"/>
    <lineage>
        <taxon>Bacteria</taxon>
        <taxon>Pseudomonadati</taxon>
        <taxon>Campylobacterota</taxon>
        <taxon>Epsilonproteobacteria</taxon>
        <taxon>Campylobacterales</taxon>
        <taxon>Helicobacteraceae</taxon>
        <taxon>Helicobacter</taxon>
    </lineage>
</organism>
<evidence type="ECO:0000256" key="2">
    <source>
        <dbReference type="ARBA" id="ARBA00022552"/>
    </source>
</evidence>
<evidence type="ECO:0000256" key="4">
    <source>
        <dbReference type="ARBA" id="ARBA00022679"/>
    </source>
</evidence>
<dbReference type="Gene3D" id="3.30.950.10">
    <property type="entry name" value="Methyltransferase, Cobalt-precorrin-4 Transmethylase, Domain 2"/>
    <property type="match status" value="1"/>
</dbReference>
<proteinExistence type="inferred from homology"/>
<evidence type="ECO:0000256" key="6">
    <source>
        <dbReference type="HAMAP-Rule" id="MF_01877"/>
    </source>
</evidence>
<keyword evidence="4 6" id="KW-0808">Transferase</keyword>
<dbReference type="CDD" id="cd11648">
    <property type="entry name" value="RsmI"/>
    <property type="match status" value="1"/>
</dbReference>
<dbReference type="RefSeq" id="WP_023945912.1">
    <property type="nucleotide sequence ID" value="NZ_BASD01000001.1"/>
</dbReference>
<dbReference type="eggNOG" id="COG0313">
    <property type="taxonomic scope" value="Bacteria"/>
</dbReference>
<dbReference type="InterPro" id="IPR018063">
    <property type="entry name" value="SAM_MeTrfase_RsmI_CS"/>
</dbReference>
<comment type="function">
    <text evidence="6">Catalyzes the 2'-O-methylation of the ribose of cytidine 1402 (C1402) in 16S rRNA.</text>
</comment>
<dbReference type="Pfam" id="PF00590">
    <property type="entry name" value="TP_methylase"/>
    <property type="match status" value="1"/>
</dbReference>
<evidence type="ECO:0000256" key="5">
    <source>
        <dbReference type="ARBA" id="ARBA00022691"/>
    </source>
</evidence>
<evidence type="ECO:0000256" key="3">
    <source>
        <dbReference type="ARBA" id="ARBA00022603"/>
    </source>
</evidence>
<gene>
    <name evidence="6" type="primary">rsmI</name>
    <name evidence="8" type="ORF">HFN_0591</name>
</gene>
<dbReference type="Gene3D" id="3.40.1010.10">
    <property type="entry name" value="Cobalt-precorrin-4 Transmethylase, Domain 1"/>
    <property type="match status" value="1"/>
</dbReference>
<dbReference type="NCBIfam" id="TIGR00096">
    <property type="entry name" value="16S rRNA (cytidine(1402)-2'-O)-methyltransferase"/>
    <property type="match status" value="1"/>
</dbReference>
<feature type="domain" description="Tetrapyrrole methylase" evidence="7">
    <location>
        <begin position="1"/>
        <end position="233"/>
    </location>
</feature>
<comment type="caution">
    <text evidence="8">The sequence shown here is derived from an EMBL/GenBank/DDBJ whole genome shotgun (WGS) entry which is preliminary data.</text>
</comment>
<sequence>MLILVPTPIGNLFDITFRGLEALALADIIICEDTRMAKKLLSLLQERFCIQRIFDTPQKSSSQENLSRNPSQNLSSKILSLNPANKQFFSFHSHNQDEFIAKLDPCIFDKNVIYLSDAGMPSICDPGALFVQYAQAHNIAYEVLPGCCAFVLGFAFSGVESQDFVFGGFLPHKQNNRQKKLLELLRYGLPVIVYESPHRILDSLKDMVQVCSDASIFAIKEITKLHQSFVIGSPQDVLSKLQKSNIQGEWVIVICATPKRQLCLCYDEILALPLPPKLKSKLLAQISDKEAKQIYKELIAQ</sequence>
<dbReference type="Proteomes" id="UP000018143">
    <property type="component" value="Unassembled WGS sequence"/>
</dbReference>
<dbReference type="InterPro" id="IPR014776">
    <property type="entry name" value="4pyrrole_Mease_sub2"/>
</dbReference>
<comment type="catalytic activity">
    <reaction evidence="6">
        <text>cytidine(1402) in 16S rRNA + S-adenosyl-L-methionine = 2'-O-methylcytidine(1402) in 16S rRNA + S-adenosyl-L-homocysteine + H(+)</text>
        <dbReference type="Rhea" id="RHEA:42924"/>
        <dbReference type="Rhea" id="RHEA-COMP:10285"/>
        <dbReference type="Rhea" id="RHEA-COMP:10286"/>
        <dbReference type="ChEBI" id="CHEBI:15378"/>
        <dbReference type="ChEBI" id="CHEBI:57856"/>
        <dbReference type="ChEBI" id="CHEBI:59789"/>
        <dbReference type="ChEBI" id="CHEBI:74495"/>
        <dbReference type="ChEBI" id="CHEBI:82748"/>
        <dbReference type="EC" id="2.1.1.198"/>
    </reaction>
</comment>
<dbReference type="PROSITE" id="PS01296">
    <property type="entry name" value="RSMI"/>
    <property type="match status" value="1"/>
</dbReference>
<reference evidence="8 9" key="1">
    <citation type="journal article" date="2013" name="Genome Announc.">
        <title>Draft Genome Sequence of Helicobacter fennelliae Strain MRY12-0050, Isolated from a Bacteremia Patient.</title>
        <authorList>
            <person name="Rimbara E."/>
            <person name="Matsui M."/>
            <person name="Mori S."/>
            <person name="Suzuki S."/>
            <person name="Suzuki M."/>
            <person name="Kim H."/>
            <person name="Sekizuka T."/>
            <person name="Kuroda M."/>
            <person name="Shibayama K."/>
        </authorList>
    </citation>
    <scope>NUCLEOTIDE SEQUENCE [LARGE SCALE GENOMIC DNA]</scope>
    <source>
        <strain evidence="8 9">MRY12-0050</strain>
    </source>
</reference>
<dbReference type="PANTHER" id="PTHR46111:SF1">
    <property type="entry name" value="RIBOSOMAL RNA SMALL SUBUNIT METHYLTRANSFERASE I"/>
    <property type="match status" value="1"/>
</dbReference>
<evidence type="ECO:0000256" key="1">
    <source>
        <dbReference type="ARBA" id="ARBA00022490"/>
    </source>
</evidence>
<dbReference type="EC" id="2.1.1.198" evidence="6"/>
<accession>T1CXS6</accession>
<dbReference type="AlphaFoldDB" id="T1CXS6"/>
<dbReference type="InterPro" id="IPR008189">
    <property type="entry name" value="rRNA_ssu_MeTfrase_I"/>
</dbReference>
<dbReference type="PIRSF" id="PIRSF005917">
    <property type="entry name" value="MTase_YraL"/>
    <property type="match status" value="1"/>
</dbReference>
<evidence type="ECO:0000259" key="7">
    <source>
        <dbReference type="Pfam" id="PF00590"/>
    </source>
</evidence>
<keyword evidence="2 6" id="KW-0698">rRNA processing</keyword>
<dbReference type="EMBL" id="BASD01000001">
    <property type="protein sequence ID" value="GAD17776.1"/>
    <property type="molecule type" value="Genomic_DNA"/>
</dbReference>
<evidence type="ECO:0000313" key="9">
    <source>
        <dbReference type="Proteomes" id="UP000018143"/>
    </source>
</evidence>
<keyword evidence="3 6" id="KW-0489">Methyltransferase</keyword>
<dbReference type="HAMAP" id="MF_01877">
    <property type="entry name" value="16SrRNA_methyltr_I"/>
    <property type="match status" value="1"/>
</dbReference>
<protein>
    <recommendedName>
        <fullName evidence="6">Ribosomal RNA small subunit methyltransferase I</fullName>
        <ecNumber evidence="6">2.1.1.198</ecNumber>
    </recommendedName>
    <alternativeName>
        <fullName evidence="6">16S rRNA 2'-O-ribose C1402 methyltransferase</fullName>
    </alternativeName>
    <alternativeName>
        <fullName evidence="6">rRNA (cytidine-2'-O-)-methyltransferase RsmI</fullName>
    </alternativeName>
</protein>
<dbReference type="PANTHER" id="PTHR46111">
    <property type="entry name" value="RIBOSOMAL RNA SMALL SUBUNIT METHYLTRANSFERASE I"/>
    <property type="match status" value="1"/>
</dbReference>